<name>A0ACB7RNX4_HYAAI</name>
<evidence type="ECO:0000313" key="1">
    <source>
        <dbReference type="EMBL" id="KAH6922597.1"/>
    </source>
</evidence>
<organism evidence="1 2">
    <name type="scientific">Hyalomma asiaticum</name>
    <name type="common">Tick</name>
    <dbReference type="NCBI Taxonomy" id="266040"/>
    <lineage>
        <taxon>Eukaryota</taxon>
        <taxon>Metazoa</taxon>
        <taxon>Ecdysozoa</taxon>
        <taxon>Arthropoda</taxon>
        <taxon>Chelicerata</taxon>
        <taxon>Arachnida</taxon>
        <taxon>Acari</taxon>
        <taxon>Parasitiformes</taxon>
        <taxon>Ixodida</taxon>
        <taxon>Ixodoidea</taxon>
        <taxon>Ixodidae</taxon>
        <taxon>Hyalomminae</taxon>
        <taxon>Hyalomma</taxon>
    </lineage>
</organism>
<dbReference type="EMBL" id="CM023489">
    <property type="protein sequence ID" value="KAH6922597.1"/>
    <property type="molecule type" value="Genomic_DNA"/>
</dbReference>
<protein>
    <submittedName>
        <fullName evidence="1">Uncharacterized protein</fullName>
    </submittedName>
</protein>
<comment type="caution">
    <text evidence="1">The sequence shown here is derived from an EMBL/GenBank/DDBJ whole genome shotgun (WGS) entry which is preliminary data.</text>
</comment>
<proteinExistence type="predicted"/>
<reference evidence="1" key="1">
    <citation type="submission" date="2020-05" db="EMBL/GenBank/DDBJ databases">
        <title>Large-scale comparative analyses of tick genomes elucidate their genetic diversity and vector capacities.</title>
        <authorList>
            <person name="Jia N."/>
            <person name="Wang J."/>
            <person name="Shi W."/>
            <person name="Du L."/>
            <person name="Sun Y."/>
            <person name="Zhan W."/>
            <person name="Jiang J."/>
            <person name="Wang Q."/>
            <person name="Zhang B."/>
            <person name="Ji P."/>
            <person name="Sakyi L.B."/>
            <person name="Cui X."/>
            <person name="Yuan T."/>
            <person name="Jiang B."/>
            <person name="Yang W."/>
            <person name="Lam T.T.-Y."/>
            <person name="Chang Q."/>
            <person name="Ding S."/>
            <person name="Wang X."/>
            <person name="Zhu J."/>
            <person name="Ruan X."/>
            <person name="Zhao L."/>
            <person name="Wei J."/>
            <person name="Que T."/>
            <person name="Du C."/>
            <person name="Cheng J."/>
            <person name="Dai P."/>
            <person name="Han X."/>
            <person name="Huang E."/>
            <person name="Gao Y."/>
            <person name="Liu J."/>
            <person name="Shao H."/>
            <person name="Ye R."/>
            <person name="Li L."/>
            <person name="Wei W."/>
            <person name="Wang X."/>
            <person name="Wang C."/>
            <person name="Yang T."/>
            <person name="Huo Q."/>
            <person name="Li W."/>
            <person name="Guo W."/>
            <person name="Chen H."/>
            <person name="Zhou L."/>
            <person name="Ni X."/>
            <person name="Tian J."/>
            <person name="Zhou Y."/>
            <person name="Sheng Y."/>
            <person name="Liu T."/>
            <person name="Pan Y."/>
            <person name="Xia L."/>
            <person name="Li J."/>
            <person name="Zhao F."/>
            <person name="Cao W."/>
        </authorList>
    </citation>
    <scope>NUCLEOTIDE SEQUENCE</scope>
    <source>
        <strain evidence="1">Hyas-2018</strain>
    </source>
</reference>
<evidence type="ECO:0000313" key="2">
    <source>
        <dbReference type="Proteomes" id="UP000821845"/>
    </source>
</evidence>
<dbReference type="Proteomes" id="UP000821845">
    <property type="component" value="Chromosome 9"/>
</dbReference>
<sequence length="162" mass="18199">MWVTFFLDSRNDSVVLKKYQVEDEAAVELPEHITTGELLNLIMSEASLSTEELLKRDCVKVSILLCMLNKLVLVPLESTSMLSQSLSDELLAMLRTIICQQRQISQQGAAIETLAATLTQRVNHSSPSQIIRPDTFNDASDNPEVWIAFYEQAAKEQWVAIS</sequence>
<keyword evidence="2" id="KW-1185">Reference proteome</keyword>
<gene>
    <name evidence="1" type="ORF">HPB50_017023</name>
</gene>
<accession>A0ACB7RNX4</accession>